<protein>
    <submittedName>
        <fullName evidence="1">Uncharacterized protein</fullName>
    </submittedName>
</protein>
<proteinExistence type="predicted"/>
<evidence type="ECO:0000313" key="1">
    <source>
        <dbReference type="EMBL" id="KAF2427250.1"/>
    </source>
</evidence>
<dbReference type="AlphaFoldDB" id="A0A9P4NLZ5"/>
<reference evidence="1" key="1">
    <citation type="journal article" date="2020" name="Stud. Mycol.">
        <title>101 Dothideomycetes genomes: a test case for predicting lifestyles and emergence of pathogens.</title>
        <authorList>
            <person name="Haridas S."/>
            <person name="Albert R."/>
            <person name="Binder M."/>
            <person name="Bloem J."/>
            <person name="Labutti K."/>
            <person name="Salamov A."/>
            <person name="Andreopoulos B."/>
            <person name="Baker S."/>
            <person name="Barry K."/>
            <person name="Bills G."/>
            <person name="Bluhm B."/>
            <person name="Cannon C."/>
            <person name="Castanera R."/>
            <person name="Culley D."/>
            <person name="Daum C."/>
            <person name="Ezra D."/>
            <person name="Gonzalez J."/>
            <person name="Henrissat B."/>
            <person name="Kuo A."/>
            <person name="Liang C."/>
            <person name="Lipzen A."/>
            <person name="Lutzoni F."/>
            <person name="Magnuson J."/>
            <person name="Mondo S."/>
            <person name="Nolan M."/>
            <person name="Ohm R."/>
            <person name="Pangilinan J."/>
            <person name="Park H.-J."/>
            <person name="Ramirez L."/>
            <person name="Alfaro M."/>
            <person name="Sun H."/>
            <person name="Tritt A."/>
            <person name="Yoshinaga Y."/>
            <person name="Zwiers L.-H."/>
            <person name="Turgeon B."/>
            <person name="Goodwin S."/>
            <person name="Spatafora J."/>
            <person name="Crous P."/>
            <person name="Grigoriev I."/>
        </authorList>
    </citation>
    <scope>NUCLEOTIDE SEQUENCE</scope>
    <source>
        <strain evidence="1">CBS 130266</strain>
    </source>
</reference>
<name>A0A9P4NLZ5_9PEZI</name>
<organism evidence="1 2">
    <name type="scientific">Tothia fuscella</name>
    <dbReference type="NCBI Taxonomy" id="1048955"/>
    <lineage>
        <taxon>Eukaryota</taxon>
        <taxon>Fungi</taxon>
        <taxon>Dikarya</taxon>
        <taxon>Ascomycota</taxon>
        <taxon>Pezizomycotina</taxon>
        <taxon>Dothideomycetes</taxon>
        <taxon>Pleosporomycetidae</taxon>
        <taxon>Venturiales</taxon>
        <taxon>Cylindrosympodiaceae</taxon>
        <taxon>Tothia</taxon>
    </lineage>
</organism>
<dbReference type="Proteomes" id="UP000800235">
    <property type="component" value="Unassembled WGS sequence"/>
</dbReference>
<keyword evidence="2" id="KW-1185">Reference proteome</keyword>
<comment type="caution">
    <text evidence="1">The sequence shown here is derived from an EMBL/GenBank/DDBJ whole genome shotgun (WGS) entry which is preliminary data.</text>
</comment>
<accession>A0A9P4NLZ5</accession>
<evidence type="ECO:0000313" key="2">
    <source>
        <dbReference type="Proteomes" id="UP000800235"/>
    </source>
</evidence>
<sequence>MRWSVVIISSLGAAPFGRSLGGAGAYNRRIRGCCGADSRFPNSASTLIRYLHIRRAAVVFSIWLYRASSSVVVTSSTDFGKPILYLLDRSAKQRGLTIHEIQTIQS</sequence>
<dbReference type="EMBL" id="MU007061">
    <property type="protein sequence ID" value="KAF2427250.1"/>
    <property type="molecule type" value="Genomic_DNA"/>
</dbReference>
<gene>
    <name evidence="1" type="ORF">EJ08DRAFT_360740</name>
</gene>